<keyword evidence="3 10" id="KW-0813">Transport</keyword>
<keyword evidence="4 9" id="KW-0812">Transmembrane</keyword>
<feature type="repeat" description="Solcar" evidence="9">
    <location>
        <begin position="115"/>
        <end position="222"/>
    </location>
</feature>
<dbReference type="AlphaFoldDB" id="A0A9W8ASI7"/>
<keyword evidence="7" id="KW-0496">Mitochondrion</keyword>
<name>A0A9W8ASI7_9FUNG</name>
<comment type="subcellular location">
    <subcellularLocation>
        <location evidence="1">Mitochondrion membrane</location>
        <topology evidence="1">Multi-pass membrane protein</topology>
    </subcellularLocation>
</comment>
<evidence type="ECO:0000256" key="9">
    <source>
        <dbReference type="PROSITE-ProRule" id="PRU00282"/>
    </source>
</evidence>
<dbReference type="InterPro" id="IPR018108">
    <property type="entry name" value="MCP_transmembrane"/>
</dbReference>
<dbReference type="OrthoDB" id="2139348at2759"/>
<comment type="similarity">
    <text evidence="2 10">Belongs to the mitochondrial carrier (TC 2.A.29) family.</text>
</comment>
<dbReference type="GO" id="GO:1990575">
    <property type="term" value="P:mitochondrial L-ornithine transmembrane transport"/>
    <property type="evidence" value="ECO:0007669"/>
    <property type="project" value="TreeGrafter"/>
</dbReference>
<feature type="repeat" description="Solcar" evidence="9">
    <location>
        <begin position="262"/>
        <end position="371"/>
    </location>
</feature>
<gene>
    <name evidence="11" type="primary">ORT1</name>
    <name evidence="11" type="ORF">IWQ62_001384</name>
</gene>
<dbReference type="Pfam" id="PF00153">
    <property type="entry name" value="Mito_carr"/>
    <property type="match status" value="3"/>
</dbReference>
<evidence type="ECO:0000256" key="7">
    <source>
        <dbReference type="ARBA" id="ARBA00023128"/>
    </source>
</evidence>
<sequence length="378" mass="41634">MSDLSAIVYGSIAGVTAKFVEYPFDTIKVRLQSQPANQQWFEGPWDCLRSTLRNEGLGGLYRGIASPIVGAMIENSALFYSYHWFQHMLQNALGDTRNVQSRHHNTSEVTLEDRLPLGHLTLAGALAGISAAFVLTPVELIKCRVQVQNIDMYGQRWSGSIPSVSSSAKQYTHQPRGTWATIGNIIRHEGMGAFFQGFTPTLIREAGGGAAWFGAYELVTGFFLHRRQTALVEQRNQKLLLDSAQSTTDVKLEPVVLGRKDLGPLELITAGACAGIAYNIVLYPVDVIKSQIQTTGELLDKRQAPLLTSTPTSTRQSIFRVLNRFQMWRIGSGLYQGGGIRALYRGCGITVARAAPSNAVLFVTYEYLSRFGDRLLGN</sequence>
<protein>
    <submittedName>
        <fullName evidence="11">Mitochondrial ornithine carrier protein</fullName>
    </submittedName>
</protein>
<evidence type="ECO:0000256" key="6">
    <source>
        <dbReference type="ARBA" id="ARBA00022989"/>
    </source>
</evidence>
<keyword evidence="8 9" id="KW-0472">Membrane</keyword>
<comment type="caution">
    <text evidence="11">The sequence shown here is derived from an EMBL/GenBank/DDBJ whole genome shotgun (WGS) entry which is preliminary data.</text>
</comment>
<organism evidence="11 12">
    <name type="scientific">Dispira parvispora</name>
    <dbReference type="NCBI Taxonomy" id="1520584"/>
    <lineage>
        <taxon>Eukaryota</taxon>
        <taxon>Fungi</taxon>
        <taxon>Fungi incertae sedis</taxon>
        <taxon>Zoopagomycota</taxon>
        <taxon>Kickxellomycotina</taxon>
        <taxon>Dimargaritomycetes</taxon>
        <taxon>Dimargaritales</taxon>
        <taxon>Dimargaritaceae</taxon>
        <taxon>Dispira</taxon>
    </lineage>
</organism>
<evidence type="ECO:0000256" key="5">
    <source>
        <dbReference type="ARBA" id="ARBA00022737"/>
    </source>
</evidence>
<dbReference type="GO" id="GO:0031966">
    <property type="term" value="C:mitochondrial membrane"/>
    <property type="evidence" value="ECO:0007669"/>
    <property type="project" value="UniProtKB-SubCell"/>
</dbReference>
<feature type="repeat" description="Solcar" evidence="9">
    <location>
        <begin position="1"/>
        <end position="88"/>
    </location>
</feature>
<evidence type="ECO:0000256" key="10">
    <source>
        <dbReference type="RuleBase" id="RU000488"/>
    </source>
</evidence>
<dbReference type="PANTHER" id="PTHR45624:SF31">
    <property type="entry name" value="MITOCHONDRIAL ORNITHINE TRANSPORTER 1"/>
    <property type="match status" value="1"/>
</dbReference>
<proteinExistence type="inferred from homology"/>
<dbReference type="PROSITE" id="PS50920">
    <property type="entry name" value="SOLCAR"/>
    <property type="match status" value="3"/>
</dbReference>
<dbReference type="InterPro" id="IPR050567">
    <property type="entry name" value="Mitochondrial_Carrier"/>
</dbReference>
<keyword evidence="6" id="KW-1133">Transmembrane helix</keyword>
<dbReference type="SUPFAM" id="SSF103506">
    <property type="entry name" value="Mitochondrial carrier"/>
    <property type="match status" value="1"/>
</dbReference>
<evidence type="ECO:0000256" key="3">
    <source>
        <dbReference type="ARBA" id="ARBA00022448"/>
    </source>
</evidence>
<dbReference type="InterPro" id="IPR023395">
    <property type="entry name" value="MCP_dom_sf"/>
</dbReference>
<dbReference type="Gene3D" id="1.50.40.10">
    <property type="entry name" value="Mitochondrial carrier domain"/>
    <property type="match status" value="1"/>
</dbReference>
<dbReference type="GO" id="GO:0000064">
    <property type="term" value="F:L-ornithine transmembrane transporter activity"/>
    <property type="evidence" value="ECO:0007669"/>
    <property type="project" value="TreeGrafter"/>
</dbReference>
<evidence type="ECO:0000313" key="11">
    <source>
        <dbReference type="EMBL" id="KAJ1968200.1"/>
    </source>
</evidence>
<keyword evidence="12" id="KW-1185">Reference proteome</keyword>
<dbReference type="PANTHER" id="PTHR45624">
    <property type="entry name" value="MITOCHONDRIAL BASIC AMINO ACIDS TRANSPORTER-RELATED"/>
    <property type="match status" value="1"/>
</dbReference>
<evidence type="ECO:0000256" key="1">
    <source>
        <dbReference type="ARBA" id="ARBA00004225"/>
    </source>
</evidence>
<keyword evidence="5" id="KW-0677">Repeat</keyword>
<evidence type="ECO:0000313" key="12">
    <source>
        <dbReference type="Proteomes" id="UP001150925"/>
    </source>
</evidence>
<accession>A0A9W8ASI7</accession>
<reference evidence="11" key="1">
    <citation type="submission" date="2022-07" db="EMBL/GenBank/DDBJ databases">
        <title>Phylogenomic reconstructions and comparative analyses of Kickxellomycotina fungi.</title>
        <authorList>
            <person name="Reynolds N.K."/>
            <person name="Stajich J.E."/>
            <person name="Barry K."/>
            <person name="Grigoriev I.V."/>
            <person name="Crous P."/>
            <person name="Smith M.E."/>
        </authorList>
    </citation>
    <scope>NUCLEOTIDE SEQUENCE</scope>
    <source>
        <strain evidence="11">RSA 1196</strain>
    </source>
</reference>
<evidence type="ECO:0000256" key="2">
    <source>
        <dbReference type="ARBA" id="ARBA00006375"/>
    </source>
</evidence>
<evidence type="ECO:0000256" key="4">
    <source>
        <dbReference type="ARBA" id="ARBA00022692"/>
    </source>
</evidence>
<dbReference type="EMBL" id="JANBPY010000217">
    <property type="protein sequence ID" value="KAJ1968200.1"/>
    <property type="molecule type" value="Genomic_DNA"/>
</dbReference>
<dbReference type="Proteomes" id="UP001150925">
    <property type="component" value="Unassembled WGS sequence"/>
</dbReference>
<evidence type="ECO:0000256" key="8">
    <source>
        <dbReference type="ARBA" id="ARBA00023136"/>
    </source>
</evidence>